<keyword evidence="1" id="KW-0812">Transmembrane</keyword>
<accession>A0ABW2QQU2</accession>
<keyword evidence="4" id="KW-1185">Reference proteome</keyword>
<evidence type="ECO:0000313" key="3">
    <source>
        <dbReference type="EMBL" id="MFC7409830.1"/>
    </source>
</evidence>
<evidence type="ECO:0000256" key="1">
    <source>
        <dbReference type="SAM" id="Phobius"/>
    </source>
</evidence>
<dbReference type="InterPro" id="IPR053784">
    <property type="entry name" value="Choice_anch_U_dom"/>
</dbReference>
<keyword evidence="2" id="KW-0732">Signal</keyword>
<evidence type="ECO:0000313" key="4">
    <source>
        <dbReference type="Proteomes" id="UP001596501"/>
    </source>
</evidence>
<organism evidence="3 4">
    <name type="scientific">Hydrogenophaga atypica</name>
    <dbReference type="NCBI Taxonomy" id="249409"/>
    <lineage>
        <taxon>Bacteria</taxon>
        <taxon>Pseudomonadati</taxon>
        <taxon>Pseudomonadota</taxon>
        <taxon>Betaproteobacteria</taxon>
        <taxon>Burkholderiales</taxon>
        <taxon>Comamonadaceae</taxon>
        <taxon>Hydrogenophaga</taxon>
    </lineage>
</organism>
<dbReference type="Proteomes" id="UP001596501">
    <property type="component" value="Unassembled WGS sequence"/>
</dbReference>
<proteinExistence type="predicted"/>
<dbReference type="NCBIfam" id="NF041766">
    <property type="entry name" value="choice_anch_U"/>
    <property type="match status" value="1"/>
</dbReference>
<evidence type="ECO:0000256" key="2">
    <source>
        <dbReference type="SAM" id="SignalP"/>
    </source>
</evidence>
<dbReference type="EMBL" id="JBHTCA010000009">
    <property type="protein sequence ID" value="MFC7409830.1"/>
    <property type="molecule type" value="Genomic_DNA"/>
</dbReference>
<feature type="chain" id="PRO_5047029742" evidence="2">
    <location>
        <begin position="28"/>
        <end position="485"/>
    </location>
</feature>
<feature type="signal peptide" evidence="2">
    <location>
        <begin position="1"/>
        <end position="27"/>
    </location>
</feature>
<comment type="caution">
    <text evidence="3">The sequence shown here is derived from an EMBL/GenBank/DDBJ whole genome shotgun (WGS) entry which is preliminary data.</text>
</comment>
<feature type="transmembrane region" description="Helical" evidence="1">
    <location>
        <begin position="454"/>
        <end position="473"/>
    </location>
</feature>
<reference evidence="4" key="1">
    <citation type="journal article" date="2019" name="Int. J. Syst. Evol. Microbiol.">
        <title>The Global Catalogue of Microorganisms (GCM) 10K type strain sequencing project: providing services to taxonomists for standard genome sequencing and annotation.</title>
        <authorList>
            <consortium name="The Broad Institute Genomics Platform"/>
            <consortium name="The Broad Institute Genome Sequencing Center for Infectious Disease"/>
            <person name="Wu L."/>
            <person name="Ma J."/>
        </authorList>
    </citation>
    <scope>NUCLEOTIDE SEQUENCE [LARGE SCALE GENOMIC DNA]</scope>
    <source>
        <strain evidence="4">CGMCC 1.12371</strain>
    </source>
</reference>
<name>A0ABW2QQU2_9BURK</name>
<gene>
    <name evidence="3" type="ORF">ACFQPB_13245</name>
</gene>
<keyword evidence="1" id="KW-1133">Transmembrane helix</keyword>
<sequence length="485" mass="49533">MPTSFQCVLHRLVATVCMFLAGTCSWAANSVVTVLAADSFSYPGNVALPGQNGGTGWSGAWVSDSVSFTDFYTNAASLAVTGVASAGGRAVYRAGSQLNDAARTLPLQNTGVVFVQFLAQFGTQSGGGTPNIRFSSSGALTGAVGNNGACGSAVYAILNNNLQAIPASCSAVTLATLSAVVLRIDYTANNTRMWVLPGLSGFDYLNPPTASAEYDGLAPAFDRLSFYTRNPANIDELRIFRVDAVVDGECGGAAGQAYAFAPTAQLCTQGTPSVVVSDPGKYSWVCSGSNGGAASGTCEANWAVAGTGTGSVAPPDNGWAVTSATFSNTLPGSPPANASFPYGLVSLSLNGGAVGSATSITIHYTTPVPVGAVYMKYGKSPAGFNCSGAACAQDHWYLMPEGQVVVAPDRYSATLTITDGGAGDDDLIANGAITDPGGFVLLPAAIGIPSLSQWALFLTAILMVLGSTHRLLIRDARAERLSCIR</sequence>
<protein>
    <submittedName>
        <fullName evidence="3">Choice-of-anchor U domain-containing protein</fullName>
    </submittedName>
</protein>
<keyword evidence="1" id="KW-0472">Membrane</keyword>